<organism evidence="2 3">
    <name type="scientific">Bifidobacterium longum subsp. infantis</name>
    <dbReference type="NCBI Taxonomy" id="1682"/>
    <lineage>
        <taxon>Bacteria</taxon>
        <taxon>Bacillati</taxon>
        <taxon>Actinomycetota</taxon>
        <taxon>Actinomycetes</taxon>
        <taxon>Bifidobacteriales</taxon>
        <taxon>Bifidobacteriaceae</taxon>
        <taxon>Bifidobacterium</taxon>
    </lineage>
</organism>
<feature type="transmembrane region" description="Helical" evidence="1">
    <location>
        <begin position="31"/>
        <end position="50"/>
    </location>
</feature>
<keyword evidence="1" id="KW-0472">Membrane</keyword>
<feature type="transmembrane region" description="Helical" evidence="1">
    <location>
        <begin position="62"/>
        <end position="82"/>
    </location>
</feature>
<feature type="transmembrane region" description="Helical" evidence="1">
    <location>
        <begin position="124"/>
        <end position="143"/>
    </location>
</feature>
<keyword evidence="1" id="KW-1133">Transmembrane helix</keyword>
<evidence type="ECO:0008006" key="4">
    <source>
        <dbReference type="Google" id="ProtNLM"/>
    </source>
</evidence>
<gene>
    <name evidence="2" type="ORF">BIFLH23_01055</name>
</gene>
<feature type="transmembrane region" description="Helical" evidence="1">
    <location>
        <begin position="6"/>
        <end position="24"/>
    </location>
</feature>
<feature type="transmembrane region" description="Helical" evidence="1">
    <location>
        <begin position="94"/>
        <end position="112"/>
    </location>
</feature>
<keyword evidence="1" id="KW-0812">Transmembrane</keyword>
<name>A0A8U0LCR5_BIFLI</name>
<sequence length="366" mass="41771">VSFYEQIKYIFILCVAVFVLFNYNKIVTNRNIGIVFIWLCLSSLLFYSSYLNRNNYESRDPLLSAVIFCTIILEFSLIVLYAQSKGKLEHLVTLYRYWGTVAIILADISVFLTKNTQSDTEYLFGDKFATAYLHMFVMALWLLRRNISLYKVKDLLIYSALFIDCMLSGIHTKCSTGTIGFVLVVVFWVLCTKFSNVFLTKTISIVLIIFSFAYSFIYSRILQTPAVIFFIENILHKDISMTGRTGIFQILPAVISKKPLWGYGYGVSYEVLSRYIHGNIPNTQNAVAEWLLYGGICVVISVLIFIFYGLKNIGNCSDNIYIPLVCMIYSYIVIGSVEVTFGKTFFAIVLLVYGFTTECKGETRNA</sequence>
<evidence type="ECO:0000313" key="3">
    <source>
        <dbReference type="Proteomes" id="UP000494246"/>
    </source>
</evidence>
<feature type="transmembrane region" description="Helical" evidence="1">
    <location>
        <begin position="290"/>
        <end position="310"/>
    </location>
</feature>
<proteinExistence type="predicted"/>
<reference evidence="2 3" key="1">
    <citation type="submission" date="2019-10" db="EMBL/GenBank/DDBJ databases">
        <authorList>
            <consortium name="Melissa Lawson"/>
            <person name="O'neill I."/>
        </authorList>
    </citation>
    <scope>NUCLEOTIDE SEQUENCE [LARGE SCALE GENOMIC DNA]</scope>
    <source>
        <strain evidence="2">LH_23</strain>
    </source>
</reference>
<evidence type="ECO:0000313" key="2">
    <source>
        <dbReference type="EMBL" id="VWQ35334.1"/>
    </source>
</evidence>
<feature type="transmembrane region" description="Helical" evidence="1">
    <location>
        <begin position="155"/>
        <end position="172"/>
    </location>
</feature>
<comment type="caution">
    <text evidence="2">The sequence shown here is derived from an EMBL/GenBank/DDBJ whole genome shotgun (WGS) entry which is preliminary data.</text>
</comment>
<dbReference type="EMBL" id="CABWKH010000012">
    <property type="protein sequence ID" value="VWQ35334.1"/>
    <property type="molecule type" value="Genomic_DNA"/>
</dbReference>
<evidence type="ECO:0000256" key="1">
    <source>
        <dbReference type="SAM" id="Phobius"/>
    </source>
</evidence>
<feature type="transmembrane region" description="Helical" evidence="1">
    <location>
        <begin position="322"/>
        <end position="355"/>
    </location>
</feature>
<accession>A0A8U0LCR5</accession>
<protein>
    <recommendedName>
        <fullName evidence="4">O-antigen ligase domain-containing protein</fullName>
    </recommendedName>
</protein>
<dbReference type="AlphaFoldDB" id="A0A8U0LCR5"/>
<feature type="transmembrane region" description="Helical" evidence="1">
    <location>
        <begin position="178"/>
        <end position="199"/>
    </location>
</feature>
<dbReference type="Proteomes" id="UP000494246">
    <property type="component" value="Unassembled WGS sequence"/>
</dbReference>
<feature type="non-terminal residue" evidence="2">
    <location>
        <position position="1"/>
    </location>
</feature>
<feature type="transmembrane region" description="Helical" evidence="1">
    <location>
        <begin position="206"/>
        <end position="231"/>
    </location>
</feature>